<dbReference type="GO" id="GO:0016787">
    <property type="term" value="F:hydrolase activity"/>
    <property type="evidence" value="ECO:0007669"/>
    <property type="project" value="UniProtKB-KW"/>
</dbReference>
<proteinExistence type="inferred from homology"/>
<dbReference type="Gene3D" id="3.40.50.1010">
    <property type="entry name" value="5'-nuclease"/>
    <property type="match status" value="1"/>
</dbReference>
<dbReference type="PANTHER" id="PTHR33653:SF1">
    <property type="entry name" value="RIBONUCLEASE VAPC2"/>
    <property type="match status" value="1"/>
</dbReference>
<evidence type="ECO:0000313" key="11">
    <source>
        <dbReference type="Proteomes" id="UP000218784"/>
    </source>
</evidence>
<keyword evidence="11" id="KW-1185">Reference proteome</keyword>
<evidence type="ECO:0000256" key="3">
    <source>
        <dbReference type="ARBA" id="ARBA00022722"/>
    </source>
</evidence>
<dbReference type="InterPro" id="IPR050556">
    <property type="entry name" value="Type_II_TA_system_RNase"/>
</dbReference>
<keyword evidence="2 8" id="KW-1277">Toxin-antitoxin system</keyword>
<evidence type="ECO:0000256" key="4">
    <source>
        <dbReference type="ARBA" id="ARBA00022723"/>
    </source>
</evidence>
<dbReference type="CDD" id="cd09871">
    <property type="entry name" value="PIN_MtVapC28-VapC30-like"/>
    <property type="match status" value="1"/>
</dbReference>
<dbReference type="RefSeq" id="WP_096610889.1">
    <property type="nucleotide sequence ID" value="NZ_NWVD01000002.1"/>
</dbReference>
<dbReference type="EMBL" id="NWVD01000002">
    <property type="protein sequence ID" value="PCG09378.1"/>
    <property type="molecule type" value="Genomic_DNA"/>
</dbReference>
<reference evidence="10 11" key="1">
    <citation type="submission" date="2017-09" db="EMBL/GenBank/DDBJ databases">
        <title>Sphingomonas ginsenosidimutans KACC 14949, whole genome shotgun sequence.</title>
        <authorList>
            <person name="Feng G."/>
            <person name="Zhu H."/>
        </authorList>
    </citation>
    <scope>NUCLEOTIDE SEQUENCE [LARGE SCALE GENOMIC DNA]</scope>
    <source>
        <strain evidence="10 11">KACC 14949</strain>
    </source>
</reference>
<comment type="similarity">
    <text evidence="7 8">Belongs to the PINc/VapC protein family.</text>
</comment>
<evidence type="ECO:0000256" key="2">
    <source>
        <dbReference type="ARBA" id="ARBA00022649"/>
    </source>
</evidence>
<dbReference type="EC" id="3.1.-.-" evidence="8"/>
<keyword evidence="4 8" id="KW-0479">Metal-binding</keyword>
<protein>
    <recommendedName>
        <fullName evidence="8">Ribonuclease VapC</fullName>
        <shortName evidence="8">RNase VapC</shortName>
        <ecNumber evidence="8">3.1.-.-</ecNumber>
    </recommendedName>
    <alternativeName>
        <fullName evidence="8">Toxin VapC</fullName>
    </alternativeName>
</protein>
<comment type="cofactor">
    <cofactor evidence="1 8">
        <name>Mg(2+)</name>
        <dbReference type="ChEBI" id="CHEBI:18420"/>
    </cofactor>
</comment>
<evidence type="ECO:0000256" key="6">
    <source>
        <dbReference type="ARBA" id="ARBA00022842"/>
    </source>
</evidence>
<dbReference type="GO" id="GO:0004540">
    <property type="term" value="F:RNA nuclease activity"/>
    <property type="evidence" value="ECO:0007669"/>
    <property type="project" value="InterPro"/>
</dbReference>
<dbReference type="Pfam" id="PF01850">
    <property type="entry name" value="PIN"/>
    <property type="match status" value="1"/>
</dbReference>
<dbReference type="Proteomes" id="UP000218784">
    <property type="component" value="Unassembled WGS sequence"/>
</dbReference>
<feature type="binding site" evidence="8">
    <location>
        <position position="5"/>
    </location>
    <ligand>
        <name>Mg(2+)</name>
        <dbReference type="ChEBI" id="CHEBI:18420"/>
    </ligand>
</feature>
<dbReference type="PANTHER" id="PTHR33653">
    <property type="entry name" value="RIBONUCLEASE VAPC2"/>
    <property type="match status" value="1"/>
</dbReference>
<feature type="binding site" evidence="8">
    <location>
        <position position="99"/>
    </location>
    <ligand>
        <name>Mg(2+)</name>
        <dbReference type="ChEBI" id="CHEBI:18420"/>
    </ligand>
</feature>
<accession>A0A2A4I0D2</accession>
<feature type="domain" description="PIN" evidence="9">
    <location>
        <begin position="2"/>
        <end position="124"/>
    </location>
</feature>
<sequence>MIALDSSALIAILLHEPDTDALVDAIERTDHLLIGAPTLLECRIVAAAKSPRLPDDLHELIDGIRPETVDFTARHLDAATEAFERFGKGRHPAALNFGDCMAYAIARVAQCPLLYKGEDFARTDIRSAR</sequence>
<dbReference type="InterPro" id="IPR022907">
    <property type="entry name" value="VapC_family"/>
</dbReference>
<evidence type="ECO:0000259" key="9">
    <source>
        <dbReference type="Pfam" id="PF01850"/>
    </source>
</evidence>
<keyword evidence="8" id="KW-0800">Toxin</keyword>
<name>A0A2A4I0D2_9SPHN</name>
<keyword evidence="3 8" id="KW-0540">Nuclease</keyword>
<dbReference type="InterPro" id="IPR002716">
    <property type="entry name" value="PIN_dom"/>
</dbReference>
<evidence type="ECO:0000256" key="1">
    <source>
        <dbReference type="ARBA" id="ARBA00001946"/>
    </source>
</evidence>
<evidence type="ECO:0000256" key="7">
    <source>
        <dbReference type="ARBA" id="ARBA00038093"/>
    </source>
</evidence>
<evidence type="ECO:0000256" key="8">
    <source>
        <dbReference type="HAMAP-Rule" id="MF_00265"/>
    </source>
</evidence>
<comment type="caution">
    <text evidence="10">The sequence shown here is derived from an EMBL/GenBank/DDBJ whole genome shotgun (WGS) entry which is preliminary data.</text>
</comment>
<evidence type="ECO:0000256" key="5">
    <source>
        <dbReference type="ARBA" id="ARBA00022801"/>
    </source>
</evidence>
<evidence type="ECO:0000313" key="10">
    <source>
        <dbReference type="EMBL" id="PCG09378.1"/>
    </source>
</evidence>
<dbReference type="SUPFAM" id="SSF88723">
    <property type="entry name" value="PIN domain-like"/>
    <property type="match status" value="1"/>
</dbReference>
<dbReference type="InterPro" id="IPR029060">
    <property type="entry name" value="PIN-like_dom_sf"/>
</dbReference>
<dbReference type="GO" id="GO:0090729">
    <property type="term" value="F:toxin activity"/>
    <property type="evidence" value="ECO:0007669"/>
    <property type="project" value="UniProtKB-KW"/>
</dbReference>
<organism evidence="10 11">
    <name type="scientific">Sphingomonas ginsenosidimutans</name>
    <dbReference type="NCBI Taxonomy" id="862134"/>
    <lineage>
        <taxon>Bacteria</taxon>
        <taxon>Pseudomonadati</taxon>
        <taxon>Pseudomonadota</taxon>
        <taxon>Alphaproteobacteria</taxon>
        <taxon>Sphingomonadales</taxon>
        <taxon>Sphingomonadaceae</taxon>
        <taxon>Sphingomonas</taxon>
    </lineage>
</organism>
<gene>
    <name evidence="8" type="primary">vapC</name>
    <name evidence="10" type="ORF">COA17_05650</name>
</gene>
<dbReference type="AlphaFoldDB" id="A0A2A4I0D2"/>
<dbReference type="GO" id="GO:0000287">
    <property type="term" value="F:magnesium ion binding"/>
    <property type="evidence" value="ECO:0007669"/>
    <property type="project" value="UniProtKB-UniRule"/>
</dbReference>
<dbReference type="HAMAP" id="MF_00265">
    <property type="entry name" value="VapC_Nob1"/>
    <property type="match status" value="1"/>
</dbReference>
<comment type="function">
    <text evidence="8">Toxic component of a toxin-antitoxin (TA) system. An RNase.</text>
</comment>
<keyword evidence="6 8" id="KW-0460">Magnesium</keyword>
<keyword evidence="5 8" id="KW-0378">Hydrolase</keyword>